<evidence type="ECO:0000313" key="3">
    <source>
        <dbReference type="Proteomes" id="UP000003195"/>
    </source>
</evidence>
<dbReference type="InterPro" id="IPR005531">
    <property type="entry name" value="Asp23"/>
</dbReference>
<accession>E2ZE91</accession>
<evidence type="ECO:0000313" key="2">
    <source>
        <dbReference type="EMBL" id="EFQ03365.1"/>
    </source>
</evidence>
<dbReference type="eggNOG" id="COG1302">
    <property type="taxonomic scope" value="Bacteria"/>
</dbReference>
<dbReference type="HOGENOM" id="CLU_113198_4_2_9"/>
<dbReference type="STRING" id="706434.HMPREF9429_01793"/>
<evidence type="ECO:0000256" key="1">
    <source>
        <dbReference type="ARBA" id="ARBA00005721"/>
    </source>
</evidence>
<protein>
    <recommendedName>
        <fullName evidence="4">Asp23/Gls24 family envelope stress response protein</fullName>
    </recommendedName>
</protein>
<dbReference type="EMBL" id="AECS01000049">
    <property type="protein sequence ID" value="EFQ03365.1"/>
    <property type="molecule type" value="Genomic_DNA"/>
</dbReference>
<name>E2ZE91_9FIRM</name>
<dbReference type="Proteomes" id="UP000003195">
    <property type="component" value="Unassembled WGS sequence"/>
</dbReference>
<reference evidence="2 3" key="1">
    <citation type="submission" date="2010-08" db="EMBL/GenBank/DDBJ databases">
        <authorList>
            <person name="Weinstock G."/>
            <person name="Sodergren E."/>
            <person name="Clifton S."/>
            <person name="Fulton L."/>
            <person name="Fulton B."/>
            <person name="Courtney L."/>
            <person name="Fronick C."/>
            <person name="Harrison M."/>
            <person name="Strong C."/>
            <person name="Farmer C."/>
            <person name="Delahaunty K."/>
            <person name="Markovic C."/>
            <person name="Hall O."/>
            <person name="Minx P."/>
            <person name="Tomlinson C."/>
            <person name="Mitreva M."/>
            <person name="Hou S."/>
            <person name="Chen J."/>
            <person name="Wollam A."/>
            <person name="Pepin K.H."/>
            <person name="Johnson M."/>
            <person name="Bhonagiri V."/>
            <person name="Zhang X."/>
            <person name="Suruliraj S."/>
            <person name="Warren W."/>
            <person name="Chinwalla A."/>
            <person name="Mardis E.R."/>
            <person name="Wilson R.K."/>
        </authorList>
    </citation>
    <scope>NUCLEOTIDE SEQUENCE [LARGE SCALE GENOMIC DNA]</scope>
    <source>
        <strain evidence="2 3">F0359</strain>
    </source>
</reference>
<gene>
    <name evidence="2" type="ORF">HMPREF9429_01793</name>
</gene>
<comment type="caution">
    <text evidence="2">The sequence shown here is derived from an EMBL/GenBank/DDBJ whole genome shotgun (WGS) entry which is preliminary data.</text>
</comment>
<keyword evidence="3" id="KW-1185">Reference proteome</keyword>
<evidence type="ECO:0008006" key="4">
    <source>
        <dbReference type="Google" id="ProtNLM"/>
    </source>
</evidence>
<dbReference type="AlphaFoldDB" id="E2ZE91"/>
<dbReference type="OrthoDB" id="9793465at2"/>
<dbReference type="Pfam" id="PF03780">
    <property type="entry name" value="Asp23"/>
    <property type="match status" value="1"/>
</dbReference>
<comment type="similarity">
    <text evidence="1">Belongs to the asp23 family.</text>
</comment>
<organism evidence="2 3">
    <name type="scientific">Megasphaera micronuciformis F0359</name>
    <dbReference type="NCBI Taxonomy" id="706434"/>
    <lineage>
        <taxon>Bacteria</taxon>
        <taxon>Bacillati</taxon>
        <taxon>Bacillota</taxon>
        <taxon>Negativicutes</taxon>
        <taxon>Veillonellales</taxon>
        <taxon>Veillonellaceae</taxon>
        <taxon>Megasphaera</taxon>
    </lineage>
</organism>
<proteinExistence type="inferred from homology"/>
<sequence>MMTTEYNELGAVHIADKVIAGIAVEAALAVKGVAGPAASFAEKFGRSSSPRGIDIKTDGTTVELTVRLVVRYGIRIPDVAIEVQQVVKGAVESRCGYEVSAVHIIVQDILYDRPATEEG</sequence>
<dbReference type="PANTHER" id="PTHR34297">
    <property type="entry name" value="HYPOTHETICAL CYTOSOLIC PROTEIN-RELATED"/>
    <property type="match status" value="1"/>
</dbReference>
<dbReference type="RefSeq" id="WP_006943200.1">
    <property type="nucleotide sequence ID" value="NZ_GL538212.1"/>
</dbReference>